<dbReference type="SUPFAM" id="SSF103473">
    <property type="entry name" value="MFS general substrate transporter"/>
    <property type="match status" value="1"/>
</dbReference>
<evidence type="ECO:0000256" key="3">
    <source>
        <dbReference type="ARBA" id="ARBA00044878"/>
    </source>
</evidence>
<comment type="catalytic activity">
    <reaction evidence="9">
        <text>L-arginyl-L-alpha-amino acid(out) = L-arginyl-L-alpha-amino acid(in)</text>
        <dbReference type="Rhea" id="RHEA:79371"/>
        <dbReference type="ChEBI" id="CHEBI:84315"/>
    </reaction>
</comment>
<evidence type="ECO:0000256" key="19">
    <source>
        <dbReference type="SAM" id="Phobius"/>
    </source>
</evidence>
<reference evidence="20" key="1">
    <citation type="submission" date="2022-07" db="EMBL/GenBank/DDBJ databases">
        <title>Phylogenomic reconstructions and comparative analyses of Kickxellomycotina fungi.</title>
        <authorList>
            <person name="Reynolds N.K."/>
            <person name="Stajich J.E."/>
            <person name="Barry K."/>
            <person name="Grigoriev I.V."/>
            <person name="Crous P."/>
            <person name="Smith M.E."/>
        </authorList>
    </citation>
    <scope>NUCLEOTIDE SEQUENCE</scope>
    <source>
        <strain evidence="20">RSA 1196</strain>
    </source>
</reference>
<name>A0A9W8E3U4_9FUNG</name>
<dbReference type="Gene3D" id="1.20.1250.20">
    <property type="entry name" value="MFS general substrate transporter like domains"/>
    <property type="match status" value="1"/>
</dbReference>
<comment type="catalytic activity">
    <reaction evidence="6">
        <text>L-lysyl-L-alpha-amino acid(out) = L-lysyl-L-alpha-amino acid(in)</text>
        <dbReference type="Rhea" id="RHEA:79387"/>
        <dbReference type="ChEBI" id="CHEBI:229965"/>
    </reaction>
</comment>
<comment type="catalytic activity">
    <reaction evidence="14">
        <text>L-lysyl-glycine(out) = L-lysyl-glycine(in)</text>
        <dbReference type="Rhea" id="RHEA:79407"/>
        <dbReference type="ChEBI" id="CHEBI:191202"/>
    </reaction>
</comment>
<accession>A0A9W8E3U4</accession>
<feature type="transmembrane region" description="Helical" evidence="19">
    <location>
        <begin position="121"/>
        <end position="148"/>
    </location>
</feature>
<evidence type="ECO:0000256" key="1">
    <source>
        <dbReference type="ARBA" id="ARBA00004141"/>
    </source>
</evidence>
<comment type="catalytic activity">
    <reaction evidence="7">
        <text>L-alpha-aminoacyl-L-lysine(out) = L-alpha-aminoacyl-L-lysine(in)</text>
        <dbReference type="Rhea" id="RHEA:79383"/>
        <dbReference type="ChEBI" id="CHEBI:229966"/>
    </reaction>
</comment>
<evidence type="ECO:0000256" key="5">
    <source>
        <dbReference type="ARBA" id="ARBA00044884"/>
    </source>
</evidence>
<comment type="catalytic activity">
    <reaction evidence="3">
        <text>L-histidyl-glycine(out) = L-histidyl-glycine(in)</text>
        <dbReference type="Rhea" id="RHEA:79395"/>
        <dbReference type="ChEBI" id="CHEBI:229957"/>
    </reaction>
</comment>
<evidence type="ECO:0000256" key="15">
    <source>
        <dbReference type="ARBA" id="ARBA00044985"/>
    </source>
</evidence>
<dbReference type="PANTHER" id="PTHR23512:SF12">
    <property type="entry name" value="TRANSPORTER, PUTATIVE (AFU_ORTHOLOGUE AFUA_4G00260)-RELATED"/>
    <property type="match status" value="1"/>
</dbReference>
<evidence type="ECO:0000256" key="8">
    <source>
        <dbReference type="ARBA" id="ARBA00044898"/>
    </source>
</evidence>
<sequence>TILSHWFRGKGLAFSIALHIAVSKLFGWLASATVVEVAERTNFYGNAFWVGEGISLFSLLMVAIYALMMWMLNRRKQREEQLTNEDDNESTVTSTKLAKESIFASRDPEKAKKKKVTWRQLYYMVYFPDIYWVLPLNEFILGAAWTAILNIAAEYVEKRWNENRVMAAWKSSVSMAVPIVVSPVAGLYIDRFGQRGHMVMISAVLMVISIGLLGWTMVSPMASLTLYSVSLTLGPVALTSAVALYLPMNMVGTGIGLIKCGLNFGVVIVDVLIGRLQDGDNDSYDRVMVMIMVLSCISLVTAAMFVVGDYRLEKGIQSANFYRRKELMEARKPREEAIQANAAENATFPKYRYLYGIIVVSLFIISWIIYGTYLLVPK</sequence>
<evidence type="ECO:0000256" key="17">
    <source>
        <dbReference type="ARBA" id="ARBA00045709"/>
    </source>
</evidence>
<feature type="non-terminal residue" evidence="20">
    <location>
        <position position="1"/>
    </location>
</feature>
<feature type="transmembrane region" description="Helical" evidence="19">
    <location>
        <begin position="257"/>
        <end position="276"/>
    </location>
</feature>
<comment type="catalytic activity">
    <reaction evidence="4">
        <text>L-alpha-aminoacyl-L-arginine(out) = L-alpha-aminoacyl-L-arginine(in)</text>
        <dbReference type="Rhea" id="RHEA:79367"/>
        <dbReference type="ChEBI" id="CHEBI:229968"/>
    </reaction>
</comment>
<dbReference type="GO" id="GO:0022857">
    <property type="term" value="F:transmembrane transporter activity"/>
    <property type="evidence" value="ECO:0007669"/>
    <property type="project" value="InterPro"/>
</dbReference>
<dbReference type="OrthoDB" id="424834at2759"/>
<comment type="catalytic activity">
    <reaction evidence="11">
        <text>L-arginyl-glycine(out) = L-arginyl-glycine(in)</text>
        <dbReference type="Rhea" id="RHEA:79391"/>
        <dbReference type="ChEBI" id="CHEBI:229955"/>
    </reaction>
</comment>
<dbReference type="PANTHER" id="PTHR23512">
    <property type="entry name" value="MAJOR FACILITATOR SUPERFAMILY DOMAIN-CONTAINING PROTEIN 1"/>
    <property type="match status" value="1"/>
</dbReference>
<dbReference type="GO" id="GO:0016020">
    <property type="term" value="C:membrane"/>
    <property type="evidence" value="ECO:0007669"/>
    <property type="project" value="UniProtKB-SubCell"/>
</dbReference>
<comment type="catalytic activity">
    <reaction evidence="2">
        <text>L-lysyl-L-alanine(out) = L-lysyl-L-alanine(in)</text>
        <dbReference type="Rhea" id="RHEA:79399"/>
        <dbReference type="ChEBI" id="CHEBI:229954"/>
    </reaction>
</comment>
<comment type="function">
    <text evidence="17">Lysosomal dipeptide uniporter that selectively exports lysine, arginine or histidine-containing dipeptides with a net positive charge from the lysosome lumen into the cytosol. Could play a role in a specific type of protein O-glycosylation indirectly regulating macrophages migration and tissue invasion. Also essential for liver homeostasis.</text>
</comment>
<feature type="transmembrane region" description="Helical" evidence="19">
    <location>
        <begin position="224"/>
        <end position="245"/>
    </location>
</feature>
<evidence type="ECO:0000256" key="11">
    <source>
        <dbReference type="ARBA" id="ARBA00044903"/>
    </source>
</evidence>
<organism evidence="20 21">
    <name type="scientific">Dispira parvispora</name>
    <dbReference type="NCBI Taxonomy" id="1520584"/>
    <lineage>
        <taxon>Eukaryota</taxon>
        <taxon>Fungi</taxon>
        <taxon>Fungi incertae sedis</taxon>
        <taxon>Zoopagomycota</taxon>
        <taxon>Kickxellomycotina</taxon>
        <taxon>Dimargaritomycetes</taxon>
        <taxon>Dimargaritales</taxon>
        <taxon>Dimargaritaceae</taxon>
        <taxon>Dispira</taxon>
    </lineage>
</organism>
<keyword evidence="19" id="KW-1133">Transmembrane helix</keyword>
<evidence type="ECO:0000256" key="13">
    <source>
        <dbReference type="ARBA" id="ARBA00044919"/>
    </source>
</evidence>
<gene>
    <name evidence="20" type="ORF">IWQ62_006195</name>
</gene>
<proteinExistence type="predicted"/>
<evidence type="ECO:0000256" key="2">
    <source>
        <dbReference type="ARBA" id="ARBA00044876"/>
    </source>
</evidence>
<keyword evidence="19" id="KW-0472">Membrane</keyword>
<dbReference type="InterPro" id="IPR036259">
    <property type="entry name" value="MFS_trans_sf"/>
</dbReference>
<dbReference type="EMBL" id="JANBPY010003154">
    <property type="protein sequence ID" value="KAJ1952567.1"/>
    <property type="molecule type" value="Genomic_DNA"/>
</dbReference>
<evidence type="ECO:0000313" key="21">
    <source>
        <dbReference type="Proteomes" id="UP001150925"/>
    </source>
</evidence>
<comment type="catalytic activity">
    <reaction evidence="8">
        <text>L-aspartyl-L-lysine(out) = L-aspartyl-L-lysine(in)</text>
        <dbReference type="Rhea" id="RHEA:79411"/>
        <dbReference type="ChEBI" id="CHEBI:229953"/>
    </reaction>
</comment>
<dbReference type="InterPro" id="IPR052187">
    <property type="entry name" value="MFSD1"/>
</dbReference>
<feature type="transmembrane region" description="Helical" evidence="19">
    <location>
        <begin position="47"/>
        <end position="68"/>
    </location>
</feature>
<feature type="transmembrane region" description="Helical" evidence="19">
    <location>
        <begin position="288"/>
        <end position="307"/>
    </location>
</feature>
<feature type="transmembrane region" description="Helical" evidence="19">
    <location>
        <begin position="168"/>
        <end position="189"/>
    </location>
</feature>
<evidence type="ECO:0000256" key="10">
    <source>
        <dbReference type="ARBA" id="ARBA00044900"/>
    </source>
</evidence>
<comment type="catalytic activity">
    <reaction evidence="10">
        <text>L-lysyl-L-lysine(out) = L-lysyl-L-lysine(in)</text>
        <dbReference type="Rhea" id="RHEA:79403"/>
        <dbReference type="ChEBI" id="CHEBI:229956"/>
    </reaction>
</comment>
<comment type="catalytic activity">
    <reaction evidence="13">
        <text>L-alanyl-L-lysine(out) = L-alanyl-L-lysine(in)</text>
        <dbReference type="Rhea" id="RHEA:79415"/>
        <dbReference type="ChEBI" id="CHEBI:192470"/>
    </reaction>
</comment>
<evidence type="ECO:0000256" key="6">
    <source>
        <dbReference type="ARBA" id="ARBA00044891"/>
    </source>
</evidence>
<evidence type="ECO:0000256" key="18">
    <source>
        <dbReference type="ARBA" id="ARBA00046376"/>
    </source>
</evidence>
<evidence type="ECO:0000256" key="16">
    <source>
        <dbReference type="ARBA" id="ARBA00045018"/>
    </source>
</evidence>
<comment type="subunit">
    <text evidence="18">Homodimer. Interacts with lysosomal protein GLMP (via lumenal domain); the interaction starts while both proteins are still in the endoplasmic reticulum and is required for stabilization of MFSD1 in lysosomes but has no direct effect on its targeting to lysosomes or transporter activity.</text>
</comment>
<dbReference type="Pfam" id="PF07690">
    <property type="entry name" value="MFS_1"/>
    <property type="match status" value="1"/>
</dbReference>
<evidence type="ECO:0000256" key="9">
    <source>
        <dbReference type="ARBA" id="ARBA00044899"/>
    </source>
</evidence>
<evidence type="ECO:0000313" key="20">
    <source>
        <dbReference type="EMBL" id="KAJ1952567.1"/>
    </source>
</evidence>
<dbReference type="AlphaFoldDB" id="A0A9W8E3U4"/>
<feature type="transmembrane region" description="Helical" evidence="19">
    <location>
        <begin position="353"/>
        <end position="376"/>
    </location>
</feature>
<keyword evidence="21" id="KW-1185">Reference proteome</keyword>
<protein>
    <recommendedName>
        <fullName evidence="15">Lysosomal dipeptide transporter MFSD1</fullName>
    </recommendedName>
    <alternativeName>
        <fullName evidence="16">Major facilitator superfamily domain-containing protein 1</fullName>
    </alternativeName>
</protein>
<dbReference type="InterPro" id="IPR011701">
    <property type="entry name" value="MFS"/>
</dbReference>
<comment type="catalytic activity">
    <reaction evidence="12">
        <text>L-histidyl-L-alpha-amino acid(out) = L-histidyl-L-alpha-amino acid(in)</text>
        <dbReference type="Rhea" id="RHEA:79379"/>
        <dbReference type="ChEBI" id="CHEBI:229964"/>
    </reaction>
</comment>
<evidence type="ECO:0000256" key="4">
    <source>
        <dbReference type="ARBA" id="ARBA00044881"/>
    </source>
</evidence>
<comment type="catalytic activity">
    <reaction evidence="5">
        <text>L-alpha-aminoacyl-L-histidine(out) = L-alpha-aminoacyl-L-histidine(in)</text>
        <dbReference type="Rhea" id="RHEA:79375"/>
        <dbReference type="ChEBI" id="CHEBI:229967"/>
    </reaction>
</comment>
<comment type="caution">
    <text evidence="20">The sequence shown here is derived from an EMBL/GenBank/DDBJ whole genome shotgun (WGS) entry which is preliminary data.</text>
</comment>
<feature type="transmembrane region" description="Helical" evidence="19">
    <location>
        <begin position="198"/>
        <end position="218"/>
    </location>
</feature>
<evidence type="ECO:0000256" key="7">
    <source>
        <dbReference type="ARBA" id="ARBA00044893"/>
    </source>
</evidence>
<evidence type="ECO:0000256" key="12">
    <source>
        <dbReference type="ARBA" id="ARBA00044912"/>
    </source>
</evidence>
<keyword evidence="19" id="KW-0812">Transmembrane</keyword>
<comment type="subcellular location">
    <subcellularLocation>
        <location evidence="1">Membrane</location>
        <topology evidence="1">Multi-pass membrane protein</topology>
    </subcellularLocation>
</comment>
<feature type="transmembrane region" description="Helical" evidence="19">
    <location>
        <begin position="12"/>
        <end position="35"/>
    </location>
</feature>
<dbReference type="Proteomes" id="UP001150925">
    <property type="component" value="Unassembled WGS sequence"/>
</dbReference>
<evidence type="ECO:0000256" key="14">
    <source>
        <dbReference type="ARBA" id="ARBA00044924"/>
    </source>
</evidence>